<dbReference type="PANTHER" id="PTHR32341:SF10">
    <property type="entry name" value="INTERFERON-INDUCIBLE GTPASE 5"/>
    <property type="match status" value="1"/>
</dbReference>
<keyword evidence="5" id="KW-0472">Membrane</keyword>
<dbReference type="FunFam" id="3.40.50.300:FF:004775">
    <property type="entry name" value="Interferon gamma-inducible protein 47"/>
    <property type="match status" value="1"/>
</dbReference>
<evidence type="ECO:0000313" key="7">
    <source>
        <dbReference type="Ensembl" id="ENSACAP00000006705.3"/>
    </source>
</evidence>
<feature type="transmembrane region" description="Helical" evidence="5">
    <location>
        <begin position="212"/>
        <end position="233"/>
    </location>
</feature>
<dbReference type="SUPFAM" id="SSF52540">
    <property type="entry name" value="P-loop containing nucleoside triphosphate hydrolases"/>
    <property type="match status" value="1"/>
</dbReference>
<dbReference type="GO" id="GO:0016787">
    <property type="term" value="F:hydrolase activity"/>
    <property type="evidence" value="ECO:0007669"/>
    <property type="project" value="UniProtKB-KW"/>
</dbReference>
<evidence type="ECO:0000256" key="1">
    <source>
        <dbReference type="ARBA" id="ARBA00005429"/>
    </source>
</evidence>
<keyword evidence="5" id="KW-1133">Transmembrane helix</keyword>
<feature type="transmembrane region" description="Helical" evidence="5">
    <location>
        <begin position="274"/>
        <end position="293"/>
    </location>
</feature>
<proteinExistence type="inferred from homology"/>
<dbReference type="HOGENOM" id="CLU_015342_2_0_1"/>
<comment type="similarity">
    <text evidence="1">Belongs to the TRAFAC class dynamin-like GTPase superfamily. IRG family.</text>
</comment>
<dbReference type="Pfam" id="PF05049">
    <property type="entry name" value="IIGP"/>
    <property type="match status" value="2"/>
</dbReference>
<evidence type="ECO:0000256" key="5">
    <source>
        <dbReference type="SAM" id="Phobius"/>
    </source>
</evidence>
<dbReference type="GO" id="GO:0005525">
    <property type="term" value="F:GTP binding"/>
    <property type="evidence" value="ECO:0007669"/>
    <property type="project" value="UniProtKB-KW"/>
</dbReference>
<organism evidence="7 8">
    <name type="scientific">Anolis carolinensis</name>
    <name type="common">Green anole</name>
    <name type="synonym">American chameleon</name>
    <dbReference type="NCBI Taxonomy" id="28377"/>
    <lineage>
        <taxon>Eukaryota</taxon>
        <taxon>Metazoa</taxon>
        <taxon>Chordata</taxon>
        <taxon>Craniata</taxon>
        <taxon>Vertebrata</taxon>
        <taxon>Euteleostomi</taxon>
        <taxon>Lepidosauria</taxon>
        <taxon>Squamata</taxon>
        <taxon>Bifurcata</taxon>
        <taxon>Unidentata</taxon>
        <taxon>Episquamata</taxon>
        <taxon>Toxicofera</taxon>
        <taxon>Iguania</taxon>
        <taxon>Dactyloidae</taxon>
        <taxon>Anolis</taxon>
    </lineage>
</organism>
<feature type="domain" description="IRG-type G" evidence="6">
    <location>
        <begin position="31"/>
        <end position="180"/>
    </location>
</feature>
<dbReference type="InterPro" id="IPR030385">
    <property type="entry name" value="G_IRG_dom"/>
</dbReference>
<dbReference type="Bgee" id="ENSACAG00000006864">
    <property type="expression patterns" value="Expressed in lung and 8 other cell types or tissues"/>
</dbReference>
<name>H9GBZ8_ANOCA</name>
<accession>H9GBZ8</accession>
<dbReference type="AlphaFoldDB" id="H9GBZ8"/>
<dbReference type="PANTHER" id="PTHR32341">
    <property type="entry name" value="INTERFERON-INDUCIBLE GTPASE"/>
    <property type="match status" value="1"/>
</dbReference>
<keyword evidence="2" id="KW-0547">Nucleotide-binding</keyword>
<keyword evidence="4" id="KW-0342">GTP-binding</keyword>
<keyword evidence="3" id="KW-0378">Hydrolase</keyword>
<dbReference type="GO" id="GO:0016020">
    <property type="term" value="C:membrane"/>
    <property type="evidence" value="ECO:0007669"/>
    <property type="project" value="InterPro"/>
</dbReference>
<dbReference type="Ensembl" id="ENSACAT00000006851.3">
    <property type="protein sequence ID" value="ENSACAP00000006705.3"/>
    <property type="gene ID" value="ENSACAG00000006864.3"/>
</dbReference>
<reference evidence="7" key="3">
    <citation type="submission" date="2025-09" db="UniProtKB">
        <authorList>
            <consortium name="Ensembl"/>
        </authorList>
    </citation>
    <scope>IDENTIFICATION</scope>
</reference>
<reference evidence="7" key="2">
    <citation type="submission" date="2025-08" db="UniProtKB">
        <authorList>
            <consortium name="Ensembl"/>
        </authorList>
    </citation>
    <scope>IDENTIFICATION</scope>
</reference>
<dbReference type="InParanoid" id="H9GBZ8"/>
<dbReference type="InterPro" id="IPR051515">
    <property type="entry name" value="IRG"/>
</dbReference>
<dbReference type="PROSITE" id="PS51716">
    <property type="entry name" value="G_IRG"/>
    <property type="match status" value="1"/>
</dbReference>
<protein>
    <recommendedName>
        <fullName evidence="6">IRG-type G domain-containing protein</fullName>
    </recommendedName>
</protein>
<evidence type="ECO:0000256" key="4">
    <source>
        <dbReference type="ARBA" id="ARBA00023134"/>
    </source>
</evidence>
<reference evidence="7" key="1">
    <citation type="submission" date="2009-12" db="EMBL/GenBank/DDBJ databases">
        <title>The Genome Sequence of Anolis carolinensis (Green Anole Lizard).</title>
        <authorList>
            <consortium name="The Genome Sequencing Platform"/>
            <person name="Di Palma F."/>
            <person name="Alfoldi J."/>
            <person name="Heiman D."/>
            <person name="Young S."/>
            <person name="Grabherr M."/>
            <person name="Johnson J."/>
            <person name="Lander E.S."/>
            <person name="Lindblad-Toh K."/>
        </authorList>
    </citation>
    <scope>NUCLEOTIDE SEQUENCE [LARGE SCALE GENOMIC DNA]</scope>
    <source>
        <strain evidence="7">JBL SC #1</strain>
    </source>
</reference>
<sequence length="350" mass="39219">MEDFKAAVYEGRLTDAVSNVVGKPLQYFSEVPLNISVAGEPGSGKSSFINAMLGLHAGDPGAAETGIQTTTVDVKAFPHPHLLKLVPSVSRTIHADLVNEIQGMSKKFYFVRSNIDLDLEASKRQRPSDYNEEKILLRIKDDCHEGLRREGVANPQVFLVSSYETSRFDFPLLWEKLKSDLLGLRRKAFLLNLPSIYLPVLNNKKMAMKKQILTRALWLWIFAAIPIPGLSYFPARKVHSWCYRNFGLDDPSLTDLSQLVGKTAATFKAVMKPLSFTSVVLWGFAELVRAVVIIGDYNHHRHFPLYGYLLSGGISLLSTYLILKKFVSNATDNTQRVLTEALVCEEKKSI</sequence>
<evidence type="ECO:0000256" key="3">
    <source>
        <dbReference type="ARBA" id="ARBA00022801"/>
    </source>
</evidence>
<keyword evidence="5" id="KW-0812">Transmembrane</keyword>
<dbReference type="InterPro" id="IPR007743">
    <property type="entry name" value="Immunity-related_GTPase-like"/>
</dbReference>
<keyword evidence="8" id="KW-1185">Reference proteome</keyword>
<feature type="transmembrane region" description="Helical" evidence="5">
    <location>
        <begin position="305"/>
        <end position="323"/>
    </location>
</feature>
<dbReference type="Proteomes" id="UP000001646">
    <property type="component" value="Unplaced"/>
</dbReference>
<dbReference type="InterPro" id="IPR027417">
    <property type="entry name" value="P-loop_NTPase"/>
</dbReference>
<evidence type="ECO:0000256" key="2">
    <source>
        <dbReference type="ARBA" id="ARBA00022741"/>
    </source>
</evidence>
<dbReference type="GeneTree" id="ENSGT00950000183007"/>
<dbReference type="eggNOG" id="ENOG502QS9R">
    <property type="taxonomic scope" value="Eukaryota"/>
</dbReference>
<dbReference type="Gene3D" id="3.40.50.300">
    <property type="entry name" value="P-loop containing nucleotide triphosphate hydrolases"/>
    <property type="match status" value="2"/>
</dbReference>
<evidence type="ECO:0000259" key="6">
    <source>
        <dbReference type="PROSITE" id="PS51716"/>
    </source>
</evidence>
<evidence type="ECO:0000313" key="8">
    <source>
        <dbReference type="Proteomes" id="UP000001646"/>
    </source>
</evidence>